<accession>A0A251UZW6</accession>
<dbReference type="EMBL" id="CM007893">
    <property type="protein sequence ID" value="OTG28569.1"/>
    <property type="molecule type" value="Genomic_DNA"/>
</dbReference>
<organism evidence="1 2">
    <name type="scientific">Helianthus annuus</name>
    <name type="common">Common sunflower</name>
    <dbReference type="NCBI Taxonomy" id="4232"/>
    <lineage>
        <taxon>Eukaryota</taxon>
        <taxon>Viridiplantae</taxon>
        <taxon>Streptophyta</taxon>
        <taxon>Embryophyta</taxon>
        <taxon>Tracheophyta</taxon>
        <taxon>Spermatophyta</taxon>
        <taxon>Magnoliopsida</taxon>
        <taxon>eudicotyledons</taxon>
        <taxon>Gunneridae</taxon>
        <taxon>Pentapetalae</taxon>
        <taxon>asterids</taxon>
        <taxon>campanulids</taxon>
        <taxon>Asterales</taxon>
        <taxon>Asteraceae</taxon>
        <taxon>Asteroideae</taxon>
        <taxon>Heliantheae alliance</taxon>
        <taxon>Heliantheae</taxon>
        <taxon>Helianthus</taxon>
    </lineage>
</organism>
<dbReference type="AlphaFoldDB" id="A0A251UZW6"/>
<gene>
    <name evidence="1" type="ORF">HannXRQ_Chr04g0112701</name>
</gene>
<reference evidence="2" key="1">
    <citation type="journal article" date="2017" name="Nature">
        <title>The sunflower genome provides insights into oil metabolism, flowering and Asterid evolution.</title>
        <authorList>
            <person name="Badouin H."/>
            <person name="Gouzy J."/>
            <person name="Grassa C.J."/>
            <person name="Murat F."/>
            <person name="Staton S.E."/>
            <person name="Cottret L."/>
            <person name="Lelandais-Briere C."/>
            <person name="Owens G.L."/>
            <person name="Carrere S."/>
            <person name="Mayjonade B."/>
            <person name="Legrand L."/>
            <person name="Gill N."/>
            <person name="Kane N.C."/>
            <person name="Bowers J.E."/>
            <person name="Hubner S."/>
            <person name="Bellec A."/>
            <person name="Berard A."/>
            <person name="Berges H."/>
            <person name="Blanchet N."/>
            <person name="Boniface M.C."/>
            <person name="Brunel D."/>
            <person name="Catrice O."/>
            <person name="Chaidir N."/>
            <person name="Claudel C."/>
            <person name="Donnadieu C."/>
            <person name="Faraut T."/>
            <person name="Fievet G."/>
            <person name="Helmstetter N."/>
            <person name="King M."/>
            <person name="Knapp S.J."/>
            <person name="Lai Z."/>
            <person name="Le Paslier M.C."/>
            <person name="Lippi Y."/>
            <person name="Lorenzon L."/>
            <person name="Mandel J.R."/>
            <person name="Marage G."/>
            <person name="Marchand G."/>
            <person name="Marquand E."/>
            <person name="Bret-Mestries E."/>
            <person name="Morien E."/>
            <person name="Nambeesan S."/>
            <person name="Nguyen T."/>
            <person name="Pegot-Espagnet P."/>
            <person name="Pouilly N."/>
            <person name="Raftis F."/>
            <person name="Sallet E."/>
            <person name="Schiex T."/>
            <person name="Thomas J."/>
            <person name="Vandecasteele C."/>
            <person name="Vares D."/>
            <person name="Vear F."/>
            <person name="Vautrin S."/>
            <person name="Crespi M."/>
            <person name="Mangin B."/>
            <person name="Burke J.M."/>
            <person name="Salse J."/>
            <person name="Munos S."/>
            <person name="Vincourt P."/>
            <person name="Rieseberg L.H."/>
            <person name="Langlade N.B."/>
        </authorList>
    </citation>
    <scope>NUCLEOTIDE SEQUENCE [LARGE SCALE GENOMIC DNA]</scope>
    <source>
        <strain evidence="2">cv. SF193</strain>
    </source>
</reference>
<dbReference type="Proteomes" id="UP000215914">
    <property type="component" value="Chromosome 4"/>
</dbReference>
<protein>
    <submittedName>
        <fullName evidence="1">Uncharacterized protein</fullName>
    </submittedName>
</protein>
<dbReference type="InParanoid" id="A0A251UZW6"/>
<evidence type="ECO:0000313" key="2">
    <source>
        <dbReference type="Proteomes" id="UP000215914"/>
    </source>
</evidence>
<name>A0A251UZW6_HELAN</name>
<sequence>MTRVSIPTKLDQIPCSGEGTARVLGSSAGKESQVKIRLLTNQNDNFGACRDNTRGRVTDNSSGFTTFVYTGSKYSSRNGFRFE</sequence>
<evidence type="ECO:0000313" key="1">
    <source>
        <dbReference type="EMBL" id="OTG28569.1"/>
    </source>
</evidence>
<proteinExistence type="predicted"/>
<keyword evidence="2" id="KW-1185">Reference proteome</keyword>